<reference evidence="13" key="1">
    <citation type="submission" date="2022-03" db="EMBL/GenBank/DDBJ databases">
        <title>Identification of a novel bacterium isolated from mangrove sediments.</title>
        <authorList>
            <person name="Pan X."/>
        </authorList>
    </citation>
    <scope>NUCLEOTIDE SEQUENCE</scope>
    <source>
        <strain evidence="13">B1949</strain>
    </source>
</reference>
<accession>A0ABT0BJ55</accession>
<evidence type="ECO:0000256" key="11">
    <source>
        <dbReference type="SAM" id="MobiDB-lite"/>
    </source>
</evidence>
<keyword evidence="9" id="KW-1015">Disulfide bond</keyword>
<keyword evidence="14" id="KW-1185">Reference proteome</keyword>
<dbReference type="Gene3D" id="2.60.30.10">
    <property type="entry name" value="Methylamine/Aralkylamine dehydrogenase light chain"/>
    <property type="match status" value="1"/>
</dbReference>
<comment type="pathway">
    <text evidence="10">One-carbon metabolism; methylamine degradation; formaldehyde from methylamine: step 1/1.</text>
</comment>
<evidence type="ECO:0000256" key="4">
    <source>
        <dbReference type="ARBA" id="ARBA00022709"/>
    </source>
</evidence>
<keyword evidence="8 10" id="KW-0560">Oxidoreductase</keyword>
<comment type="subunit">
    <text evidence="10">Heterotetramer of two light and two heavy chains.</text>
</comment>
<organism evidence="13 14">
    <name type="scientific">Novosphingobium organovorum</name>
    <dbReference type="NCBI Taxonomy" id="2930092"/>
    <lineage>
        <taxon>Bacteria</taxon>
        <taxon>Pseudomonadati</taxon>
        <taxon>Pseudomonadota</taxon>
        <taxon>Alphaproteobacteria</taxon>
        <taxon>Sphingomonadales</taxon>
        <taxon>Sphingomonadaceae</taxon>
        <taxon>Novosphingobium</taxon>
    </lineage>
</organism>
<comment type="catalytic activity">
    <reaction evidence="10">
        <text>2 oxidized [amicyanin] + methylamine + H2O = 2 reduced [amicyanin] + formaldehyde + NH4(+) + 2 H(+)</text>
        <dbReference type="Rhea" id="RHEA:30207"/>
        <dbReference type="Rhea" id="RHEA-COMP:11100"/>
        <dbReference type="Rhea" id="RHEA-COMP:11101"/>
        <dbReference type="ChEBI" id="CHEBI:15377"/>
        <dbReference type="ChEBI" id="CHEBI:15378"/>
        <dbReference type="ChEBI" id="CHEBI:16842"/>
        <dbReference type="ChEBI" id="CHEBI:28938"/>
        <dbReference type="ChEBI" id="CHEBI:29036"/>
        <dbReference type="ChEBI" id="CHEBI:49552"/>
        <dbReference type="ChEBI" id="CHEBI:59338"/>
        <dbReference type="EC" id="1.4.9.1"/>
    </reaction>
</comment>
<dbReference type="EC" id="1.4.9.1" evidence="10"/>
<evidence type="ECO:0000256" key="5">
    <source>
        <dbReference type="ARBA" id="ARBA00022729"/>
    </source>
</evidence>
<dbReference type="InterPro" id="IPR036560">
    <property type="entry name" value="MADH/AADH_L_sf"/>
</dbReference>
<feature type="region of interest" description="Disordered" evidence="11">
    <location>
        <begin position="46"/>
        <end position="74"/>
    </location>
</feature>
<evidence type="ECO:0000256" key="7">
    <source>
        <dbReference type="ARBA" id="ARBA00022982"/>
    </source>
</evidence>
<evidence type="ECO:0000256" key="1">
    <source>
        <dbReference type="ARBA" id="ARBA00004418"/>
    </source>
</evidence>
<dbReference type="PIRSF" id="PIRSF000192">
    <property type="entry name" value="Amine_dh_beta"/>
    <property type="match status" value="1"/>
</dbReference>
<comment type="similarity">
    <text evidence="2 10">Belongs to the aromatic amine dehydrogenase light chain family.</text>
</comment>
<dbReference type="Pfam" id="PF02975">
    <property type="entry name" value="Me-amine-dh_L"/>
    <property type="match status" value="1"/>
</dbReference>
<feature type="domain" description="Methylamine/Aralkylamine dehydrogenase light chain C-terminal" evidence="12">
    <location>
        <begin position="73"/>
        <end position="181"/>
    </location>
</feature>
<sequence>MAGFDKLTERLTRTIASSSSRRSSLAWLGGMLTGTLTTPLLPVARAASPHASPHGGGEGARAPITSGTAQDPGDRSSCDYWRYCAIDGFLCSCCGGSVNTCPPGTEMSPITWIGTCTNPADGRAYVISYNDCCGTSSCGQCLCNRNEGDRPQVRPQSNNDYNWCLGTESSVYNCSVAAIVGVAIEDAG</sequence>
<dbReference type="InterPro" id="IPR016008">
    <property type="entry name" value="Amine_DH_Ltc"/>
</dbReference>
<proteinExistence type="inferred from homology"/>
<evidence type="ECO:0000256" key="6">
    <source>
        <dbReference type="ARBA" id="ARBA00022764"/>
    </source>
</evidence>
<keyword evidence="6 10" id="KW-0574">Periplasm</keyword>
<keyword evidence="7 10" id="KW-0249">Electron transport</keyword>
<comment type="caution">
    <text evidence="13">The sequence shown here is derived from an EMBL/GenBank/DDBJ whole genome shotgun (WGS) entry which is preliminary data.</text>
</comment>
<dbReference type="EMBL" id="JALHLF010000215">
    <property type="protein sequence ID" value="MCJ2185091.1"/>
    <property type="molecule type" value="Genomic_DNA"/>
</dbReference>
<comment type="subcellular location">
    <subcellularLocation>
        <location evidence="1 10">Periplasm</location>
    </subcellularLocation>
</comment>
<evidence type="ECO:0000313" key="14">
    <source>
        <dbReference type="Proteomes" id="UP001162881"/>
    </source>
</evidence>
<dbReference type="Proteomes" id="UP001162881">
    <property type="component" value="Unassembled WGS sequence"/>
</dbReference>
<evidence type="ECO:0000256" key="3">
    <source>
        <dbReference type="ARBA" id="ARBA00022448"/>
    </source>
</evidence>
<dbReference type="RefSeq" id="WP_244024524.1">
    <property type="nucleotide sequence ID" value="NZ_JALHLF010000215.1"/>
</dbReference>
<comment type="function">
    <text evidence="10">Methylamine dehydrogenase carries out the oxidation of methylamine. Electrons are passed from methylamine dehydrogenase to amicyanin.</text>
</comment>
<dbReference type="InterPro" id="IPR013504">
    <property type="entry name" value="MADH/AADH_Ltc_C_dom"/>
</dbReference>
<keyword evidence="5" id="KW-0732">Signal</keyword>
<dbReference type="SUPFAM" id="SSF57561">
    <property type="entry name" value="Methylamine dehydrogenase, L chain"/>
    <property type="match status" value="1"/>
</dbReference>
<evidence type="ECO:0000256" key="9">
    <source>
        <dbReference type="ARBA" id="ARBA00023157"/>
    </source>
</evidence>
<evidence type="ECO:0000313" key="13">
    <source>
        <dbReference type="EMBL" id="MCJ2185091.1"/>
    </source>
</evidence>
<evidence type="ECO:0000256" key="10">
    <source>
        <dbReference type="PIRNR" id="PIRNR000192"/>
    </source>
</evidence>
<protein>
    <recommendedName>
        <fullName evidence="10">Methylamine dehydrogenase (amicyanin)</fullName>
        <ecNumber evidence="10">1.4.9.1</ecNumber>
    </recommendedName>
</protein>
<keyword evidence="3 10" id="KW-0813">Transport</keyword>
<evidence type="ECO:0000259" key="12">
    <source>
        <dbReference type="Pfam" id="PF02975"/>
    </source>
</evidence>
<evidence type="ECO:0000256" key="2">
    <source>
        <dbReference type="ARBA" id="ARBA00010711"/>
    </source>
</evidence>
<name>A0ABT0BJ55_9SPHN</name>
<keyword evidence="4" id="KW-0824">TTQ</keyword>
<evidence type="ECO:0000256" key="8">
    <source>
        <dbReference type="ARBA" id="ARBA00023002"/>
    </source>
</evidence>
<gene>
    <name evidence="13" type="ORF">MTR62_20725</name>
</gene>